<feature type="compositionally biased region" description="Basic residues" evidence="1">
    <location>
        <begin position="29"/>
        <end position="38"/>
    </location>
</feature>
<comment type="caution">
    <text evidence="2">The sequence shown here is derived from an EMBL/GenBank/DDBJ whole genome shotgun (WGS) entry which is preliminary data.</text>
</comment>
<accession>A0A699XBQ2</accession>
<feature type="region of interest" description="Disordered" evidence="1">
    <location>
        <begin position="1"/>
        <end position="58"/>
    </location>
</feature>
<dbReference type="AlphaFoldDB" id="A0A699XBQ2"/>
<name>A0A699XBQ2_TANCI</name>
<gene>
    <name evidence="2" type="ORF">Tci_928562</name>
</gene>
<evidence type="ECO:0000256" key="1">
    <source>
        <dbReference type="SAM" id="MobiDB-lite"/>
    </source>
</evidence>
<organism evidence="2">
    <name type="scientific">Tanacetum cinerariifolium</name>
    <name type="common">Dalmatian daisy</name>
    <name type="synonym">Chrysanthemum cinerariifolium</name>
    <dbReference type="NCBI Taxonomy" id="118510"/>
    <lineage>
        <taxon>Eukaryota</taxon>
        <taxon>Viridiplantae</taxon>
        <taxon>Streptophyta</taxon>
        <taxon>Embryophyta</taxon>
        <taxon>Tracheophyta</taxon>
        <taxon>Spermatophyta</taxon>
        <taxon>Magnoliopsida</taxon>
        <taxon>eudicotyledons</taxon>
        <taxon>Gunneridae</taxon>
        <taxon>Pentapetalae</taxon>
        <taxon>asterids</taxon>
        <taxon>campanulids</taxon>
        <taxon>Asterales</taxon>
        <taxon>Asteraceae</taxon>
        <taxon>Asteroideae</taxon>
        <taxon>Anthemideae</taxon>
        <taxon>Anthemidinae</taxon>
        <taxon>Tanacetum</taxon>
    </lineage>
</organism>
<reference evidence="2" key="1">
    <citation type="journal article" date="2019" name="Sci. Rep.">
        <title>Draft genome of Tanacetum cinerariifolium, the natural source of mosquito coil.</title>
        <authorList>
            <person name="Yamashiro T."/>
            <person name="Shiraishi A."/>
            <person name="Satake H."/>
            <person name="Nakayama K."/>
        </authorList>
    </citation>
    <scope>NUCLEOTIDE SEQUENCE</scope>
</reference>
<proteinExistence type="predicted"/>
<sequence>VRVAQRGQGPAAPPGVRLLDRRRCGGARPGRRRAHRPGQLRPALQRRLSGQNQGRAQD</sequence>
<feature type="non-terminal residue" evidence="2">
    <location>
        <position position="1"/>
    </location>
</feature>
<feature type="compositionally biased region" description="Polar residues" evidence="1">
    <location>
        <begin position="48"/>
        <end position="58"/>
    </location>
</feature>
<evidence type="ECO:0000313" key="2">
    <source>
        <dbReference type="EMBL" id="GFD56593.1"/>
    </source>
</evidence>
<protein>
    <submittedName>
        <fullName evidence="2">Uncharacterized protein</fullName>
    </submittedName>
</protein>
<dbReference type="EMBL" id="BKCJ011831321">
    <property type="protein sequence ID" value="GFD56593.1"/>
    <property type="molecule type" value="Genomic_DNA"/>
</dbReference>